<dbReference type="Gene3D" id="2.30.110.10">
    <property type="entry name" value="Electron Transport, Fmn-binding Protein, Chain A"/>
    <property type="match status" value="1"/>
</dbReference>
<dbReference type="SUPFAM" id="SSF50475">
    <property type="entry name" value="FMN-binding split barrel"/>
    <property type="match status" value="1"/>
</dbReference>
<dbReference type="Proteomes" id="UP000234433">
    <property type="component" value="Unassembled WGS sequence"/>
</dbReference>
<dbReference type="EMBL" id="FXZD01000002">
    <property type="protein sequence ID" value="SMX74089.1"/>
    <property type="molecule type" value="Genomic_DNA"/>
</dbReference>
<protein>
    <submittedName>
        <fullName evidence="1">Nitroimidazol reductase NimA, pyridoxamine 5'-phosphate oxidase superfamily</fullName>
    </submittedName>
</protein>
<organism evidence="1 2">
    <name type="scientific">Brevibacterium antiquum CNRZ 918</name>
    <dbReference type="NCBI Taxonomy" id="1255637"/>
    <lineage>
        <taxon>Bacteria</taxon>
        <taxon>Bacillati</taxon>
        <taxon>Actinomycetota</taxon>
        <taxon>Actinomycetes</taxon>
        <taxon>Micrococcales</taxon>
        <taxon>Brevibacteriaceae</taxon>
        <taxon>Brevibacterium</taxon>
    </lineage>
</organism>
<dbReference type="Pfam" id="PF12900">
    <property type="entry name" value="Pyridox_ox_2"/>
    <property type="match status" value="1"/>
</dbReference>
<sequence length="152" mass="16776">MDAKSNMILDINDCWEYLRSTTIGCLAVIGPDGPDIFPVNYAVEHSAIVFRSGEGTKVDAICEHPATAFEVDGYEPETDTAWSVVLKGQAKVINDPDELRETVALDVFPWQPGAKNRFIRITAEDVSGRRFPVTDSAAWETPLSHVARAPRE</sequence>
<dbReference type="OrthoDB" id="7062584at2"/>
<proteinExistence type="predicted"/>
<evidence type="ECO:0000313" key="1">
    <source>
        <dbReference type="EMBL" id="SMX74089.1"/>
    </source>
</evidence>
<reference evidence="1 2" key="1">
    <citation type="submission" date="2017-03" db="EMBL/GenBank/DDBJ databases">
        <authorList>
            <person name="Afonso C.L."/>
            <person name="Miller P.J."/>
            <person name="Scott M.A."/>
            <person name="Spackman E."/>
            <person name="Goraichik I."/>
            <person name="Dimitrov K.M."/>
            <person name="Suarez D.L."/>
            <person name="Swayne D.E."/>
        </authorList>
    </citation>
    <scope>NUCLEOTIDE SEQUENCE [LARGE SCALE GENOMIC DNA]</scope>
    <source>
        <strain evidence="1 2">CNRZ 918</strain>
    </source>
</reference>
<evidence type="ECO:0000313" key="2">
    <source>
        <dbReference type="Proteomes" id="UP000234433"/>
    </source>
</evidence>
<name>A0A2H1IFV6_9MICO</name>
<dbReference type="InterPro" id="IPR024747">
    <property type="entry name" value="Pyridox_Oxase-rel"/>
</dbReference>
<dbReference type="InterPro" id="IPR012349">
    <property type="entry name" value="Split_barrel_FMN-bd"/>
</dbReference>
<accession>A0A2H1IFV6</accession>
<dbReference type="AlphaFoldDB" id="A0A2H1IFV6"/>
<gene>
    <name evidence="1" type="ORF">BANT918_00951</name>
</gene>
<dbReference type="RefSeq" id="WP_101619156.1">
    <property type="nucleotide sequence ID" value="NZ_FXZD01000002.1"/>
</dbReference>